<keyword evidence="3" id="KW-1185">Reference proteome</keyword>
<proteinExistence type="predicted"/>
<dbReference type="OrthoDB" id="1118190at2"/>
<dbReference type="RefSeq" id="WP_092997016.1">
    <property type="nucleotide sequence ID" value="NZ_FMWD01000006.1"/>
</dbReference>
<dbReference type="Proteomes" id="UP000199648">
    <property type="component" value="Unassembled WGS sequence"/>
</dbReference>
<dbReference type="AlphaFoldDB" id="A0A1G5QK83"/>
<evidence type="ECO:0000313" key="3">
    <source>
        <dbReference type="Proteomes" id="UP000199648"/>
    </source>
</evidence>
<accession>A0A1G5QK83</accession>
<feature type="signal peptide" evidence="1">
    <location>
        <begin position="1"/>
        <end position="22"/>
    </location>
</feature>
<dbReference type="STRING" id="415747.SAMN03097708_02288"/>
<name>A0A1G5QK83_9GAMM</name>
<evidence type="ECO:0000256" key="1">
    <source>
        <dbReference type="SAM" id="SignalP"/>
    </source>
</evidence>
<gene>
    <name evidence="2" type="ORF">SAMN03097708_02288</name>
</gene>
<sequence length="120" mass="12686">MKSMPFLVFAVAAVLSASAALADTLSIADVHANRSELGGKQVSVVGEVVKVNNGIMKRNFVHVQDEGAPAGAEPLTFTSQQTANVGDRVRATGTVKLDTDFGMGYFYPTLVEESTIEPVE</sequence>
<evidence type="ECO:0000313" key="2">
    <source>
        <dbReference type="EMBL" id="SCZ62265.1"/>
    </source>
</evidence>
<dbReference type="EMBL" id="FMWD01000006">
    <property type="protein sequence ID" value="SCZ62265.1"/>
    <property type="molecule type" value="Genomic_DNA"/>
</dbReference>
<feature type="chain" id="PRO_5011746378" evidence="1">
    <location>
        <begin position="23"/>
        <end position="120"/>
    </location>
</feature>
<protein>
    <submittedName>
        <fullName evidence="2">Uncharacterized protein</fullName>
    </submittedName>
</protein>
<organism evidence="2 3">
    <name type="scientific">Thiohalomonas denitrificans</name>
    <dbReference type="NCBI Taxonomy" id="415747"/>
    <lineage>
        <taxon>Bacteria</taxon>
        <taxon>Pseudomonadati</taxon>
        <taxon>Pseudomonadota</taxon>
        <taxon>Gammaproteobacteria</taxon>
        <taxon>Thiohalomonadales</taxon>
        <taxon>Thiohalomonadaceae</taxon>
        <taxon>Thiohalomonas</taxon>
    </lineage>
</organism>
<keyword evidence="1" id="KW-0732">Signal</keyword>
<reference evidence="2 3" key="1">
    <citation type="submission" date="2016-10" db="EMBL/GenBank/DDBJ databases">
        <authorList>
            <person name="de Groot N.N."/>
        </authorList>
    </citation>
    <scope>NUCLEOTIDE SEQUENCE [LARGE SCALE GENOMIC DNA]</scope>
    <source>
        <strain evidence="2 3">HLD2</strain>
    </source>
</reference>